<name>H2AY47_KAZAF</name>
<evidence type="ECO:0000313" key="12">
    <source>
        <dbReference type="Proteomes" id="UP000005220"/>
    </source>
</evidence>
<dbReference type="GO" id="GO:0000973">
    <property type="term" value="P:post-transcriptional tethering of RNA polymerase II gene DNA at nuclear periphery"/>
    <property type="evidence" value="ECO:0007669"/>
    <property type="project" value="EnsemblFungi"/>
</dbReference>
<dbReference type="GO" id="GO:0034476">
    <property type="term" value="P:U5 snRNA 3'-end processing"/>
    <property type="evidence" value="ECO:0007669"/>
    <property type="project" value="EnsemblFungi"/>
</dbReference>
<dbReference type="OrthoDB" id="2250022at2759"/>
<comment type="similarity">
    <text evidence="8">Belongs to the exosome component 10/RRP6 family.</text>
</comment>
<dbReference type="GeneID" id="13887276"/>
<dbReference type="PANTHER" id="PTHR12124:SF47">
    <property type="entry name" value="EXOSOME COMPONENT 10"/>
    <property type="match status" value="1"/>
</dbReference>
<dbReference type="GO" id="GO:0000176">
    <property type="term" value="C:nuclear exosome (RNase complex)"/>
    <property type="evidence" value="ECO:0007669"/>
    <property type="project" value="EnsemblFungi"/>
</dbReference>
<dbReference type="eggNOG" id="KOG2206">
    <property type="taxonomic scope" value="Eukaryota"/>
</dbReference>
<dbReference type="InParanoid" id="H2AY47"/>
<dbReference type="Pfam" id="PF00570">
    <property type="entry name" value="HRDC"/>
    <property type="match status" value="1"/>
</dbReference>
<dbReference type="GO" id="GO:0032204">
    <property type="term" value="P:regulation of telomere maintenance"/>
    <property type="evidence" value="ECO:0007669"/>
    <property type="project" value="EnsemblFungi"/>
</dbReference>
<dbReference type="InterPro" id="IPR012588">
    <property type="entry name" value="Exosome-assoc_fac_Rrp6_N"/>
</dbReference>
<dbReference type="GO" id="GO:0071038">
    <property type="term" value="P:TRAMP-dependent tRNA surveillance pathway"/>
    <property type="evidence" value="ECO:0007669"/>
    <property type="project" value="EnsemblFungi"/>
</dbReference>
<dbReference type="FunCoup" id="H2AY47">
    <property type="interactions" value="1104"/>
</dbReference>
<dbReference type="InterPro" id="IPR002562">
    <property type="entry name" value="3'-5'_exonuclease_dom"/>
</dbReference>
<dbReference type="EMBL" id="HE650827">
    <property type="protein sequence ID" value="CCF59297.1"/>
    <property type="molecule type" value="Genomic_DNA"/>
</dbReference>
<dbReference type="SUPFAM" id="SSF47819">
    <property type="entry name" value="HRDC-like"/>
    <property type="match status" value="1"/>
</dbReference>
<dbReference type="GO" id="GO:0034475">
    <property type="term" value="P:U4 snRNA 3'-end processing"/>
    <property type="evidence" value="ECO:0007669"/>
    <property type="project" value="EnsemblFungi"/>
</dbReference>
<dbReference type="GO" id="GO:0034473">
    <property type="term" value="P:U1 snRNA 3'-end processing"/>
    <property type="evidence" value="ECO:0007669"/>
    <property type="project" value="EnsemblFungi"/>
</dbReference>
<dbReference type="STRING" id="1071382.H2AY47"/>
<proteinExistence type="inferred from homology"/>
<evidence type="ECO:0000256" key="7">
    <source>
        <dbReference type="ARBA" id="ARBA00023242"/>
    </source>
</evidence>
<dbReference type="GO" id="GO:0071037">
    <property type="term" value="P:nuclear polyadenylation-dependent snRNA catabolic process"/>
    <property type="evidence" value="ECO:0007669"/>
    <property type="project" value="EnsemblFungi"/>
</dbReference>
<dbReference type="Gene3D" id="3.30.420.10">
    <property type="entry name" value="Ribonuclease H-like superfamily/Ribonuclease H"/>
    <property type="match status" value="1"/>
</dbReference>
<dbReference type="InterPro" id="IPR010997">
    <property type="entry name" value="HRDC-like_sf"/>
</dbReference>
<dbReference type="InterPro" id="IPR044876">
    <property type="entry name" value="HRDC_dom_sf"/>
</dbReference>
<evidence type="ECO:0000256" key="5">
    <source>
        <dbReference type="ARBA" id="ARBA00022835"/>
    </source>
</evidence>
<dbReference type="Gene3D" id="1.10.150.80">
    <property type="entry name" value="HRDC domain"/>
    <property type="match status" value="1"/>
</dbReference>
<dbReference type="InterPro" id="IPR002121">
    <property type="entry name" value="HRDC_dom"/>
</dbReference>
<dbReference type="PROSITE" id="PS50967">
    <property type="entry name" value="HRDC"/>
    <property type="match status" value="1"/>
</dbReference>
<dbReference type="GO" id="GO:0071040">
    <property type="term" value="P:nuclear polyadenylation-dependent antisense transcript catabolic process"/>
    <property type="evidence" value="ECO:0007669"/>
    <property type="project" value="EnsemblFungi"/>
</dbReference>
<dbReference type="InterPro" id="IPR036397">
    <property type="entry name" value="RNaseH_sf"/>
</dbReference>
<dbReference type="SUPFAM" id="SSF53098">
    <property type="entry name" value="Ribonuclease H-like"/>
    <property type="match status" value="1"/>
</dbReference>
<feature type="domain" description="HRDC" evidence="10">
    <location>
        <begin position="435"/>
        <end position="515"/>
    </location>
</feature>
<dbReference type="InterPro" id="IPR045092">
    <property type="entry name" value="Rrp6-like"/>
</dbReference>
<dbReference type="GO" id="GO:0042134">
    <property type="term" value="F:rRNA primary transcript binding"/>
    <property type="evidence" value="ECO:0007669"/>
    <property type="project" value="EnsemblFungi"/>
</dbReference>
<keyword evidence="6" id="KW-0269">Exonuclease</keyword>
<dbReference type="GO" id="GO:0071039">
    <property type="term" value="P:nuclear polyadenylation-dependent CUT catabolic process"/>
    <property type="evidence" value="ECO:0007669"/>
    <property type="project" value="EnsemblFungi"/>
</dbReference>
<dbReference type="PANTHER" id="PTHR12124">
    <property type="entry name" value="POLYMYOSITIS/SCLERODERMA AUTOANTIGEN-RELATED"/>
    <property type="match status" value="1"/>
</dbReference>
<keyword evidence="4" id="KW-0378">Hydrolase</keyword>
<dbReference type="SMART" id="SM00341">
    <property type="entry name" value="HRDC"/>
    <property type="match status" value="1"/>
</dbReference>
<dbReference type="FunFam" id="3.30.420.10:FF:000059">
    <property type="entry name" value="Exosome complex exonuclease Rrp6"/>
    <property type="match status" value="1"/>
</dbReference>
<keyword evidence="2" id="KW-0698">rRNA processing</keyword>
<dbReference type="CDD" id="cd06147">
    <property type="entry name" value="Rrp6p_like_exo"/>
    <property type="match status" value="1"/>
</dbReference>
<dbReference type="GO" id="GO:0000467">
    <property type="term" value="P:exonucleolytic trimming to generate mature 3'-end of 5.8S rRNA from tricistronic rRNA transcript (SSU-rRNA, 5.8S rRNA, LSU-rRNA)"/>
    <property type="evidence" value="ECO:0007669"/>
    <property type="project" value="EnsemblFungi"/>
</dbReference>
<dbReference type="InterPro" id="IPR049559">
    <property type="entry name" value="Rrp6p-like_exo"/>
</dbReference>
<feature type="region of interest" description="Disordered" evidence="9">
    <location>
        <begin position="692"/>
        <end position="735"/>
    </location>
</feature>
<evidence type="ECO:0000256" key="9">
    <source>
        <dbReference type="SAM" id="MobiDB-lite"/>
    </source>
</evidence>
<dbReference type="SMART" id="SM00474">
    <property type="entry name" value="35EXOc"/>
    <property type="match status" value="1"/>
</dbReference>
<keyword evidence="12" id="KW-1185">Reference proteome</keyword>
<dbReference type="GO" id="GO:0000166">
    <property type="term" value="F:nucleotide binding"/>
    <property type="evidence" value="ECO:0007669"/>
    <property type="project" value="InterPro"/>
</dbReference>
<evidence type="ECO:0000313" key="11">
    <source>
        <dbReference type="EMBL" id="CCF59297.1"/>
    </source>
</evidence>
<organism evidence="11 12">
    <name type="scientific">Kazachstania africana (strain ATCC 22294 / BCRC 22015 / CBS 2517 / CECT 1963 / NBRC 1671 / NRRL Y-8276)</name>
    <name type="common">Yeast</name>
    <name type="synonym">Kluyveromyces africanus</name>
    <dbReference type="NCBI Taxonomy" id="1071382"/>
    <lineage>
        <taxon>Eukaryota</taxon>
        <taxon>Fungi</taxon>
        <taxon>Dikarya</taxon>
        <taxon>Ascomycota</taxon>
        <taxon>Saccharomycotina</taxon>
        <taxon>Saccharomycetes</taxon>
        <taxon>Saccharomycetales</taxon>
        <taxon>Saccharomycetaceae</taxon>
        <taxon>Kazachstania</taxon>
    </lineage>
</organism>
<dbReference type="GO" id="GO:0000175">
    <property type="term" value="F:3'-5'-RNA exonuclease activity"/>
    <property type="evidence" value="ECO:0007669"/>
    <property type="project" value="EnsemblFungi"/>
</dbReference>
<evidence type="ECO:0000256" key="2">
    <source>
        <dbReference type="ARBA" id="ARBA00022552"/>
    </source>
</evidence>
<evidence type="ECO:0000256" key="1">
    <source>
        <dbReference type="ARBA" id="ARBA00004123"/>
    </source>
</evidence>
<dbReference type="RefSeq" id="XP_003958432.1">
    <property type="nucleotide sequence ID" value="XM_003958383.1"/>
</dbReference>
<dbReference type="Proteomes" id="UP000005220">
    <property type="component" value="Chromosome 7"/>
</dbReference>
<evidence type="ECO:0000256" key="8">
    <source>
        <dbReference type="ARBA" id="ARBA00043957"/>
    </source>
</evidence>
<dbReference type="HOGENOM" id="CLU_010129_3_2_1"/>
<dbReference type="GO" id="GO:0071051">
    <property type="term" value="P:poly(A)-dependent snoRNA 3'-end processing"/>
    <property type="evidence" value="ECO:0007669"/>
    <property type="project" value="EnsemblFungi"/>
</dbReference>
<reference evidence="11 12" key="1">
    <citation type="journal article" date="2011" name="Proc. Natl. Acad. Sci. U.S.A.">
        <title>Evolutionary erosion of yeast sex chromosomes by mating-type switching accidents.</title>
        <authorList>
            <person name="Gordon J.L."/>
            <person name="Armisen D."/>
            <person name="Proux-Wera E."/>
            <person name="Oheigeartaigh S.S."/>
            <person name="Byrne K.P."/>
            <person name="Wolfe K.H."/>
        </authorList>
    </citation>
    <scope>NUCLEOTIDE SEQUENCE [LARGE SCALE GENOMIC DNA]</scope>
    <source>
        <strain evidence="12">ATCC 22294 / BCRC 22015 / CBS 2517 / CECT 1963 / NBRC 1671 / NRRL Y-8276</strain>
    </source>
</reference>
<sequence length="735" mass="85152">MLLEEQKKLLSDVVNTVRASSTLAAQDVDFYRSLDSEVSHSINEVTDELNDMVNSIILSIDENYETLDEGKEELTESWKSLSNIVDNLFEKSDRSLDILKTGAKKKPTNPPFEYFENATTTENIPQKRINKPQLKFVPPIDNSESHPFIPLLKEKPNALKTIDESTKLINSDENVPEHYAHPYEYEIDNQPYNDSILQVREPIPSKSWSETEGVWVDNVESLNHMLNDIKKYTEIAIDLEHHDYRTYYGIVCLMQISTRETDYLVDTIALRNDLKVLNEVFTDPSVVKVLHGAFMDIIWLQRDLGLYIVSLFDTFHASRALGFPRHSLAYLLEEFANFKTSKKYQLADWRVRPLSKAMTAYARADTHFLLNIYDQLRNRLVETNKLVGVLNESRNVAKRRFEYSKFRPRVPSPNVYSALEKEDPWRTLMFQYNIPSEREDLLKGLFEWRDMIARRDDESPRYIMPNQLMVTLVAYTPTDPAGVISASQVVTDYVRSNSKIIANLIKNALTRAKDQNRQLQFVADNHTRESYRSTDKMTVSQIKETASVFIQIAEKLGTCNNDQQQSKSFARSNYFGSLSKKLDIIEYKNGEKHSVKQQQLVSRFNTYTKQVNELTNVRYELPVHKEPPQLQKDDVEEVKKTIIADSIPAKPEIDLDEVVVLKKVNRQPNKTKLEENEKIDFIDYSKSEKILKGDKQRKKRESKKRQFDPFAASNEGPKAARKRKSGTRGRNLSYK</sequence>
<dbReference type="AlphaFoldDB" id="H2AY47"/>
<dbReference type="Pfam" id="PF01612">
    <property type="entry name" value="DNA_pol_A_exo1"/>
    <property type="match status" value="1"/>
</dbReference>
<evidence type="ECO:0000256" key="4">
    <source>
        <dbReference type="ARBA" id="ARBA00022801"/>
    </source>
</evidence>
<evidence type="ECO:0000256" key="6">
    <source>
        <dbReference type="ARBA" id="ARBA00022839"/>
    </source>
</evidence>
<evidence type="ECO:0000256" key="3">
    <source>
        <dbReference type="ARBA" id="ARBA00022722"/>
    </source>
</evidence>
<dbReference type="GO" id="GO:0071042">
    <property type="term" value="P:nuclear polyadenylation-dependent mRNA catabolic process"/>
    <property type="evidence" value="ECO:0007669"/>
    <property type="project" value="EnsemblFungi"/>
</dbReference>
<dbReference type="GO" id="GO:0005730">
    <property type="term" value="C:nucleolus"/>
    <property type="evidence" value="ECO:0007669"/>
    <property type="project" value="EnsemblFungi"/>
</dbReference>
<evidence type="ECO:0000259" key="10">
    <source>
        <dbReference type="PROSITE" id="PS50967"/>
    </source>
</evidence>
<accession>H2AY47</accession>
<keyword evidence="5" id="KW-0271">Exosome</keyword>
<protein>
    <recommendedName>
        <fullName evidence="10">HRDC domain-containing protein</fullName>
    </recommendedName>
</protein>
<dbReference type="GO" id="GO:0071028">
    <property type="term" value="P:nuclear mRNA surveillance"/>
    <property type="evidence" value="ECO:0007669"/>
    <property type="project" value="EnsemblFungi"/>
</dbReference>
<dbReference type="GO" id="GO:0071035">
    <property type="term" value="P:nuclear polyadenylation-dependent rRNA catabolic process"/>
    <property type="evidence" value="ECO:0007669"/>
    <property type="project" value="EnsemblFungi"/>
</dbReference>
<dbReference type="GO" id="GO:0071044">
    <property type="term" value="P:histone mRNA catabolic process"/>
    <property type="evidence" value="ECO:0007669"/>
    <property type="project" value="EnsemblFungi"/>
</dbReference>
<dbReference type="Pfam" id="PF08066">
    <property type="entry name" value="PMC2NT"/>
    <property type="match status" value="1"/>
</dbReference>
<comment type="subcellular location">
    <subcellularLocation>
        <location evidence="1">Nucleus</location>
    </subcellularLocation>
</comment>
<dbReference type="GO" id="GO:0003727">
    <property type="term" value="F:single-stranded RNA binding"/>
    <property type="evidence" value="ECO:0007669"/>
    <property type="project" value="TreeGrafter"/>
</dbReference>
<keyword evidence="7" id="KW-0539">Nucleus</keyword>
<dbReference type="KEGG" id="kaf:KAFR_0G02660"/>
<keyword evidence="3" id="KW-0540">Nuclease</keyword>
<gene>
    <name evidence="11" type="primary">KAFR0G02660</name>
    <name evidence="11" type="ORF">KAFR_0G02660</name>
</gene>
<dbReference type="GO" id="GO:0071036">
    <property type="term" value="P:nuclear polyadenylation-dependent snoRNA catabolic process"/>
    <property type="evidence" value="ECO:0007669"/>
    <property type="project" value="EnsemblFungi"/>
</dbReference>
<dbReference type="InterPro" id="IPR012337">
    <property type="entry name" value="RNaseH-like_sf"/>
</dbReference>